<protein>
    <submittedName>
        <fullName evidence="6">LysR family transcriptional regulator</fullName>
    </submittedName>
</protein>
<dbReference type="PANTHER" id="PTHR30419">
    <property type="entry name" value="HTH-TYPE TRANSCRIPTIONAL REGULATOR YBHD"/>
    <property type="match status" value="1"/>
</dbReference>
<keyword evidence="3" id="KW-0238">DNA-binding</keyword>
<dbReference type="GO" id="GO:0005829">
    <property type="term" value="C:cytosol"/>
    <property type="evidence" value="ECO:0007669"/>
    <property type="project" value="TreeGrafter"/>
</dbReference>
<dbReference type="SUPFAM" id="SSF53850">
    <property type="entry name" value="Periplasmic binding protein-like II"/>
    <property type="match status" value="1"/>
</dbReference>
<dbReference type="Pfam" id="PF03466">
    <property type="entry name" value="LysR_substrate"/>
    <property type="match status" value="1"/>
</dbReference>
<dbReference type="InterPro" id="IPR036390">
    <property type="entry name" value="WH_DNA-bd_sf"/>
</dbReference>
<dbReference type="KEGG" id="mee:DA075_29335"/>
<evidence type="ECO:0000256" key="1">
    <source>
        <dbReference type="ARBA" id="ARBA00009437"/>
    </source>
</evidence>
<comment type="similarity">
    <text evidence="1">Belongs to the LysR transcriptional regulatory family.</text>
</comment>
<name>A0A2R4WSF3_9HYPH</name>
<evidence type="ECO:0000256" key="4">
    <source>
        <dbReference type="ARBA" id="ARBA00023163"/>
    </source>
</evidence>
<dbReference type="InterPro" id="IPR050950">
    <property type="entry name" value="HTH-type_LysR_regulators"/>
</dbReference>
<keyword evidence="2" id="KW-0805">Transcription regulation</keyword>
<dbReference type="SUPFAM" id="SSF46785">
    <property type="entry name" value="Winged helix' DNA-binding domain"/>
    <property type="match status" value="1"/>
</dbReference>
<dbReference type="Proteomes" id="UP000244755">
    <property type="component" value="Chromosome 1"/>
</dbReference>
<dbReference type="OrthoDB" id="5297263at2"/>
<dbReference type="InterPro" id="IPR036388">
    <property type="entry name" value="WH-like_DNA-bd_sf"/>
</dbReference>
<sequence>MTMREFRERERPCAPAGLARKRAGPAGLGHGHFGMAKIVALHYFAVVTRCTSLRDAATQLDIHPNVLARHISQLEYYMDAPLLERGPLGIRLTAAGELLAAKLDRTINELDHVVRLIDDLKGLRGGLVGVHAAEGVASAILVPVLAAFAARHPHVRARLRTGTAKDGVRAIEDASCDLALTFFAPASAAIAVVRRVRLPQFIIAPPGHPVTRDGGAACRALERYRWVLPGPEFGVRTYLDRAAAEAGCRIVPTFEAASLDLQRALIVQAGALGVLPRAAVADEIDAGTMAAVPFPDTMPVETSLDLCVPADRQPSYAAERLRRELEAALLQVRA</sequence>
<organism evidence="6 7">
    <name type="scientific">Methylobacterium currus</name>
    <dbReference type="NCBI Taxonomy" id="2051553"/>
    <lineage>
        <taxon>Bacteria</taxon>
        <taxon>Pseudomonadati</taxon>
        <taxon>Pseudomonadota</taxon>
        <taxon>Alphaproteobacteria</taxon>
        <taxon>Hyphomicrobiales</taxon>
        <taxon>Methylobacteriaceae</taxon>
        <taxon>Methylobacterium</taxon>
    </lineage>
</organism>
<dbReference type="GO" id="GO:0003700">
    <property type="term" value="F:DNA-binding transcription factor activity"/>
    <property type="evidence" value="ECO:0007669"/>
    <property type="project" value="InterPro"/>
</dbReference>
<accession>A0A2R4WSF3</accession>
<dbReference type="Pfam" id="PF00126">
    <property type="entry name" value="HTH_1"/>
    <property type="match status" value="1"/>
</dbReference>
<feature type="domain" description="HTH lysR-type" evidence="5">
    <location>
        <begin position="41"/>
        <end position="93"/>
    </location>
</feature>
<evidence type="ECO:0000256" key="3">
    <source>
        <dbReference type="ARBA" id="ARBA00023125"/>
    </source>
</evidence>
<evidence type="ECO:0000313" key="6">
    <source>
        <dbReference type="EMBL" id="AWB24460.1"/>
    </source>
</evidence>
<evidence type="ECO:0000256" key="2">
    <source>
        <dbReference type="ARBA" id="ARBA00023015"/>
    </source>
</evidence>
<dbReference type="InterPro" id="IPR000847">
    <property type="entry name" value="LysR_HTH_N"/>
</dbReference>
<dbReference type="PANTHER" id="PTHR30419:SF8">
    <property type="entry name" value="NITROGEN ASSIMILATION TRANSCRIPTIONAL ACTIVATOR-RELATED"/>
    <property type="match status" value="1"/>
</dbReference>
<dbReference type="InterPro" id="IPR005119">
    <property type="entry name" value="LysR_subst-bd"/>
</dbReference>
<dbReference type="EMBL" id="CP028843">
    <property type="protein sequence ID" value="AWB24460.1"/>
    <property type="molecule type" value="Genomic_DNA"/>
</dbReference>
<dbReference type="Gene3D" id="1.10.10.10">
    <property type="entry name" value="Winged helix-like DNA-binding domain superfamily/Winged helix DNA-binding domain"/>
    <property type="match status" value="1"/>
</dbReference>
<dbReference type="Gene3D" id="3.40.190.290">
    <property type="match status" value="1"/>
</dbReference>
<keyword evidence="7" id="KW-1185">Reference proteome</keyword>
<dbReference type="AlphaFoldDB" id="A0A2R4WSF3"/>
<gene>
    <name evidence="6" type="ORF">DA075_29335</name>
</gene>
<reference evidence="6 7" key="1">
    <citation type="submission" date="2018-04" db="EMBL/GenBank/DDBJ databases">
        <title>Methylobacterium sp. PR1016A genome.</title>
        <authorList>
            <person name="Park W."/>
        </authorList>
    </citation>
    <scope>NUCLEOTIDE SEQUENCE [LARGE SCALE GENOMIC DNA]</scope>
    <source>
        <strain evidence="6 7">PR1016A</strain>
    </source>
</reference>
<proteinExistence type="inferred from homology"/>
<dbReference type="PROSITE" id="PS50931">
    <property type="entry name" value="HTH_LYSR"/>
    <property type="match status" value="1"/>
</dbReference>
<evidence type="ECO:0000259" key="5">
    <source>
        <dbReference type="PROSITE" id="PS50931"/>
    </source>
</evidence>
<dbReference type="GO" id="GO:0003677">
    <property type="term" value="F:DNA binding"/>
    <property type="evidence" value="ECO:0007669"/>
    <property type="project" value="UniProtKB-KW"/>
</dbReference>
<keyword evidence="4" id="KW-0804">Transcription</keyword>
<evidence type="ECO:0000313" key="7">
    <source>
        <dbReference type="Proteomes" id="UP000244755"/>
    </source>
</evidence>